<feature type="transmembrane region" description="Helical" evidence="6">
    <location>
        <begin position="316"/>
        <end position="339"/>
    </location>
</feature>
<dbReference type="GO" id="GO:0005886">
    <property type="term" value="C:plasma membrane"/>
    <property type="evidence" value="ECO:0007669"/>
    <property type="project" value="UniProtKB-SubCell"/>
</dbReference>
<reference evidence="8" key="2">
    <citation type="submission" date="2016-01" db="EMBL/GenBank/DDBJ databases">
        <title>Six Aerococcus type strain genome sequencing and assembly using PacBio and Illumina Hiseq.</title>
        <authorList>
            <person name="Carkaci D."/>
            <person name="Dargis R."/>
            <person name="Nielsen X.C."/>
            <person name="Skovgaard O."/>
            <person name="Fuursted K."/>
            <person name="Christensen J.J."/>
        </authorList>
    </citation>
    <scope>NUCLEOTIDE SEQUENCE [LARGE SCALE GENOMIC DNA]</scope>
    <source>
        <strain evidence="8">CCUG4311</strain>
    </source>
</reference>
<evidence type="ECO:0000256" key="6">
    <source>
        <dbReference type="SAM" id="Phobius"/>
    </source>
</evidence>
<feature type="transmembrane region" description="Helical" evidence="6">
    <location>
        <begin position="440"/>
        <end position="460"/>
    </location>
</feature>
<evidence type="ECO:0000256" key="3">
    <source>
        <dbReference type="ARBA" id="ARBA00022692"/>
    </source>
</evidence>
<keyword evidence="5 6" id="KW-0472">Membrane</keyword>
<evidence type="ECO:0000256" key="2">
    <source>
        <dbReference type="ARBA" id="ARBA00022475"/>
    </source>
</evidence>
<evidence type="ECO:0000256" key="4">
    <source>
        <dbReference type="ARBA" id="ARBA00022989"/>
    </source>
</evidence>
<dbReference type="PANTHER" id="PTHR30250">
    <property type="entry name" value="PST FAMILY PREDICTED COLANIC ACID TRANSPORTER"/>
    <property type="match status" value="1"/>
</dbReference>
<dbReference type="GeneID" id="32030723"/>
<dbReference type="Proteomes" id="UP000066986">
    <property type="component" value="Chromosome"/>
</dbReference>
<feature type="transmembrane region" description="Helical" evidence="6">
    <location>
        <begin position="345"/>
        <end position="365"/>
    </location>
</feature>
<feature type="transmembrane region" description="Helical" evidence="6">
    <location>
        <begin position="187"/>
        <end position="209"/>
    </location>
</feature>
<dbReference type="EMBL" id="CP014164">
    <property type="protein sequence ID" value="AMC01366.1"/>
    <property type="molecule type" value="Genomic_DNA"/>
</dbReference>
<dbReference type="InterPro" id="IPR002797">
    <property type="entry name" value="Polysacc_synth"/>
</dbReference>
<dbReference type="AlphaFoldDB" id="A0AAU8U5C8"/>
<feature type="transmembrane region" description="Helical" evidence="6">
    <location>
        <begin position="466"/>
        <end position="489"/>
    </location>
</feature>
<keyword evidence="3 6" id="KW-0812">Transmembrane</keyword>
<comment type="subcellular location">
    <subcellularLocation>
        <location evidence="1">Cell membrane</location>
        <topology evidence="1">Multi-pass membrane protein</topology>
    </subcellularLocation>
</comment>
<dbReference type="PANTHER" id="PTHR30250:SF26">
    <property type="entry name" value="PSMA PROTEIN"/>
    <property type="match status" value="1"/>
</dbReference>
<proteinExistence type="predicted"/>
<dbReference type="Pfam" id="PF01943">
    <property type="entry name" value="Polysacc_synt"/>
    <property type="match status" value="1"/>
</dbReference>
<dbReference type="RefSeq" id="WP_003141424.1">
    <property type="nucleotide sequence ID" value="NZ_CP014164.1"/>
</dbReference>
<name>A0AAU8U5C8_9LACT</name>
<accession>A0AAU8U5C8</accession>
<feature type="transmembrane region" description="Helical" evidence="6">
    <location>
        <begin position="130"/>
        <end position="152"/>
    </location>
</feature>
<dbReference type="InterPro" id="IPR050833">
    <property type="entry name" value="Poly_Biosynth_Transport"/>
</dbReference>
<feature type="transmembrane region" description="Helical" evidence="6">
    <location>
        <begin position="12"/>
        <end position="33"/>
    </location>
</feature>
<dbReference type="KEGG" id="avs:AWM76_07290"/>
<reference evidence="7 8" key="1">
    <citation type="journal article" date="2016" name="Genome Announc.">
        <title>Complete Genome Sequences of Aerococcus christensenii CCUG 28831T, Aerococcus sanguinicola CCUG 43001T, Aerococcus urinae CCUG 36881T, Aerococcus urinaeequi CCUG 28094T, Aerococcus urinaehominis CCUG 42038 BT, and Aerococcus viridans CCUG 4311T.</title>
        <authorList>
            <person name="Carkaci D."/>
            <person name="Dargis R."/>
            <person name="Nielsen X.C."/>
            <person name="Skovgaard O."/>
            <person name="Fuursted K."/>
            <person name="Christensen J.J."/>
        </authorList>
    </citation>
    <scope>NUCLEOTIDE SEQUENCE [LARGE SCALE GENOMIC DNA]</scope>
    <source>
        <strain evidence="7 8">CCUG4311</strain>
    </source>
</reference>
<evidence type="ECO:0000256" key="5">
    <source>
        <dbReference type="ARBA" id="ARBA00023136"/>
    </source>
</evidence>
<gene>
    <name evidence="7" type="ORF">AWM76_07290</name>
</gene>
<evidence type="ECO:0000313" key="8">
    <source>
        <dbReference type="Proteomes" id="UP000066986"/>
    </source>
</evidence>
<organism evidence="7 8">
    <name type="scientific">Aerococcus viridans</name>
    <dbReference type="NCBI Taxonomy" id="1377"/>
    <lineage>
        <taxon>Bacteria</taxon>
        <taxon>Bacillati</taxon>
        <taxon>Bacillota</taxon>
        <taxon>Bacilli</taxon>
        <taxon>Lactobacillales</taxon>
        <taxon>Aerococcaceae</taxon>
        <taxon>Aerococcus</taxon>
    </lineage>
</organism>
<feature type="transmembrane region" description="Helical" evidence="6">
    <location>
        <begin position="45"/>
        <end position="68"/>
    </location>
</feature>
<evidence type="ECO:0000313" key="7">
    <source>
        <dbReference type="EMBL" id="AMC01366.1"/>
    </source>
</evidence>
<feature type="transmembrane region" description="Helical" evidence="6">
    <location>
        <begin position="400"/>
        <end position="420"/>
    </location>
</feature>
<evidence type="ECO:0000256" key="1">
    <source>
        <dbReference type="ARBA" id="ARBA00004651"/>
    </source>
</evidence>
<sequence>MKSLKVNQLKSGVLLSYFSKIIQIVVGILYTPIMIRLLGQSEYGLYNIAASIIAYLGVLNLGFGSAYMRFYSRYREKGNRQEIANLNGMFLEIFIGLGVLAVIAGIILAFNIDLIFGPSLTPSEIEIARILVLILDINLAFSFVTVIFTTYIQANERFVVQYLLVIANQITTPLVNLPLLLMGFGSIGLVVGTAVVNIVINIITMIYAFKRLDMVISFKNFDKELFKEMSNFSFFIFINMVVDQINNNVDKTILGRYQGTAAVAIYSVGANLNTYYTQLSTSISSVFTPRVHRMEFNNASDSEITNLFVKVGRIQFILLSFVCLGFIFFGKSFISIWAGSNYTESYYVAVILMVTITIPLIQNLGIEIQRAKNKHHFRSWLYLGMAVGNVFISIPLSQKYGAIGVTIGTGLSYIIGNGLLMNLYNHSVIGIDIKSFWKEILSFIPALIMPVIVGILISVFVHIDSIISLIVFGLIYSFAFAISMWTLGFNDFERNLILRKPS</sequence>
<feature type="transmembrane region" description="Helical" evidence="6">
    <location>
        <begin position="159"/>
        <end position="181"/>
    </location>
</feature>
<feature type="transmembrane region" description="Helical" evidence="6">
    <location>
        <begin position="377"/>
        <end position="394"/>
    </location>
</feature>
<protein>
    <submittedName>
        <fullName evidence="7">Polysaccharide biosynthesis protein</fullName>
    </submittedName>
</protein>
<keyword evidence="2" id="KW-1003">Cell membrane</keyword>
<keyword evidence="4 6" id="KW-1133">Transmembrane helix</keyword>
<feature type="transmembrane region" description="Helical" evidence="6">
    <location>
        <begin position="89"/>
        <end position="110"/>
    </location>
</feature>